<name>A0A382Y3K3_9ZZZZ</name>
<evidence type="ECO:0000256" key="1">
    <source>
        <dbReference type="SAM" id="MobiDB-lite"/>
    </source>
</evidence>
<organism evidence="2">
    <name type="scientific">marine metagenome</name>
    <dbReference type="NCBI Taxonomy" id="408172"/>
    <lineage>
        <taxon>unclassified sequences</taxon>
        <taxon>metagenomes</taxon>
        <taxon>ecological metagenomes</taxon>
    </lineage>
</organism>
<sequence>KEDLLQKGLDPSEFMISPDSQG</sequence>
<evidence type="ECO:0000313" key="2">
    <source>
        <dbReference type="EMBL" id="SVD77843.1"/>
    </source>
</evidence>
<accession>A0A382Y3K3</accession>
<protein>
    <submittedName>
        <fullName evidence="2">Uncharacterized protein</fullName>
    </submittedName>
</protein>
<dbReference type="EMBL" id="UINC01172658">
    <property type="protein sequence ID" value="SVD77843.1"/>
    <property type="molecule type" value="Genomic_DNA"/>
</dbReference>
<gene>
    <name evidence="2" type="ORF">METZ01_LOCUS430697</name>
</gene>
<dbReference type="AlphaFoldDB" id="A0A382Y3K3"/>
<proteinExistence type="predicted"/>
<feature type="non-terminal residue" evidence="2">
    <location>
        <position position="1"/>
    </location>
</feature>
<feature type="region of interest" description="Disordered" evidence="1">
    <location>
        <begin position="1"/>
        <end position="22"/>
    </location>
</feature>
<reference evidence="2" key="1">
    <citation type="submission" date="2018-05" db="EMBL/GenBank/DDBJ databases">
        <authorList>
            <person name="Lanie J.A."/>
            <person name="Ng W.-L."/>
            <person name="Kazmierczak K.M."/>
            <person name="Andrzejewski T.M."/>
            <person name="Davidsen T.M."/>
            <person name="Wayne K.J."/>
            <person name="Tettelin H."/>
            <person name="Glass J.I."/>
            <person name="Rusch D."/>
            <person name="Podicherti R."/>
            <person name="Tsui H.-C.T."/>
            <person name="Winkler M.E."/>
        </authorList>
    </citation>
    <scope>NUCLEOTIDE SEQUENCE</scope>
</reference>